<dbReference type="AlphaFoldDB" id="A0AAV9W081"/>
<dbReference type="EMBL" id="JAVHJL010000007">
    <property type="protein sequence ID" value="KAK6499871.1"/>
    <property type="molecule type" value="Genomic_DNA"/>
</dbReference>
<reference evidence="1 2" key="1">
    <citation type="submission" date="2023-08" db="EMBL/GenBank/DDBJ databases">
        <authorList>
            <person name="Palmer J.M."/>
        </authorList>
    </citation>
    <scope>NUCLEOTIDE SEQUENCE [LARGE SCALE GENOMIC DNA]</scope>
    <source>
        <strain evidence="1 2">TWF481</strain>
    </source>
</reference>
<organism evidence="1 2">
    <name type="scientific">Arthrobotrys musiformis</name>
    <dbReference type="NCBI Taxonomy" id="47236"/>
    <lineage>
        <taxon>Eukaryota</taxon>
        <taxon>Fungi</taxon>
        <taxon>Dikarya</taxon>
        <taxon>Ascomycota</taxon>
        <taxon>Pezizomycotina</taxon>
        <taxon>Orbiliomycetes</taxon>
        <taxon>Orbiliales</taxon>
        <taxon>Orbiliaceae</taxon>
        <taxon>Arthrobotrys</taxon>
    </lineage>
</organism>
<keyword evidence="2" id="KW-1185">Reference proteome</keyword>
<dbReference type="Proteomes" id="UP001370758">
    <property type="component" value="Unassembled WGS sequence"/>
</dbReference>
<sequence>MAEGRFARPIASRARGITGKLVQYVTFSHKDRGDGSRLGSHNFAEDGTVEDILYGRSAPHPYVTELEASGDIYNAQQYPPTPQIREVPGPLILDKSQLPPSPVYTTQSDRVGVAPLQLDEPDLTRSLQMLKDYHTAILVDDSESMQIYRQVVHQLLHELLPLVIRSSEKPVEIQLLSSEKKPHGREYFSTPSFGELWNGAKSNANTSLQVGLLRIIGPKIQNLKRHATVNVAKGLNVICITDGNQSDKKAIANYIQRVAEKLDDKGAQDTLIGVQFLQVGDSQHGTDFLNHLDNNLKGIDIVDTVPYAPSPGGLKPRVKVKMILGAIHKSLDDDSDDNE</sequence>
<dbReference type="PANTHER" id="PTHR34706:SF1">
    <property type="entry name" value="VWFA DOMAIN-CONTAINING PROTEIN"/>
    <property type="match status" value="1"/>
</dbReference>
<evidence type="ECO:0000313" key="2">
    <source>
        <dbReference type="Proteomes" id="UP001370758"/>
    </source>
</evidence>
<evidence type="ECO:0008006" key="3">
    <source>
        <dbReference type="Google" id="ProtNLM"/>
    </source>
</evidence>
<proteinExistence type="predicted"/>
<accession>A0AAV9W081</accession>
<protein>
    <recommendedName>
        <fullName evidence="3">VWFA domain-containing protein</fullName>
    </recommendedName>
</protein>
<name>A0AAV9W081_9PEZI</name>
<comment type="caution">
    <text evidence="1">The sequence shown here is derived from an EMBL/GenBank/DDBJ whole genome shotgun (WGS) entry which is preliminary data.</text>
</comment>
<dbReference type="PANTHER" id="PTHR34706">
    <property type="entry name" value="SLR1338 PROTEIN"/>
    <property type="match status" value="1"/>
</dbReference>
<gene>
    <name evidence="1" type="ORF">TWF481_010228</name>
</gene>
<evidence type="ECO:0000313" key="1">
    <source>
        <dbReference type="EMBL" id="KAK6499871.1"/>
    </source>
</evidence>